<keyword evidence="1" id="KW-1133">Transmembrane helix</keyword>
<dbReference type="PANTHER" id="PTHR37814">
    <property type="entry name" value="CONSERVED MEMBRANE PROTEIN"/>
    <property type="match status" value="1"/>
</dbReference>
<dbReference type="PATRIC" id="fig|1069534.5.peg.1915"/>
<feature type="transmembrane region" description="Helical" evidence="1">
    <location>
        <begin position="78"/>
        <end position="99"/>
    </location>
</feature>
<feature type="transmembrane region" description="Helical" evidence="1">
    <location>
        <begin position="53"/>
        <end position="72"/>
    </location>
</feature>
<dbReference type="eggNOG" id="COG3949">
    <property type="taxonomic scope" value="Bacteria"/>
</dbReference>
<organism evidence="3 4">
    <name type="scientific">Ligilactobacillus ruminis (strain ATCC 27782 / RF3)</name>
    <name type="common">Lactobacillus ruminis</name>
    <dbReference type="NCBI Taxonomy" id="1069534"/>
    <lineage>
        <taxon>Bacteria</taxon>
        <taxon>Bacillati</taxon>
        <taxon>Bacillota</taxon>
        <taxon>Bacilli</taxon>
        <taxon>Lactobacillales</taxon>
        <taxon>Lactobacillaceae</taxon>
        <taxon>Ligilactobacillus</taxon>
    </lineage>
</organism>
<dbReference type="PANTHER" id="PTHR37814:SF1">
    <property type="entry name" value="MEMBRANE PROTEIN"/>
    <property type="match status" value="1"/>
</dbReference>
<dbReference type="AlphaFoldDB" id="G2SM41"/>
<name>G2SM41_LIGR2</name>
<keyword evidence="1" id="KW-0472">Membrane</keyword>
<accession>G2SM41</accession>
<evidence type="ECO:0000256" key="1">
    <source>
        <dbReference type="SAM" id="Phobius"/>
    </source>
</evidence>
<dbReference type="InterPro" id="IPR057238">
    <property type="entry name" value="DUF7916"/>
</dbReference>
<dbReference type="Pfam" id="PF25509">
    <property type="entry name" value="DUF7916"/>
    <property type="match status" value="1"/>
</dbReference>
<sequence length="104" mass="11333">MRLRHSVGEMTNAKIAASFGADRILLNGIDVLNPEIAGLTDQSKVENPFKRRMAISAFIIILSMTISLVGLTNIIKYGYGYCGCLAIAIVVPFLTVGVYKKRKA</sequence>
<dbReference type="InterPro" id="IPR038728">
    <property type="entry name" value="YkvI-like"/>
</dbReference>
<dbReference type="EMBL" id="CP003032">
    <property type="protein sequence ID" value="AEN79028.1"/>
    <property type="molecule type" value="Genomic_DNA"/>
</dbReference>
<evidence type="ECO:0000313" key="4">
    <source>
        <dbReference type="Proteomes" id="UP000001279"/>
    </source>
</evidence>
<keyword evidence="1" id="KW-0812">Transmembrane</keyword>
<dbReference type="STRING" id="1069534.LRC_17970"/>
<protein>
    <submittedName>
        <fullName evidence="3">Hypothetical membrane protein</fullName>
    </submittedName>
</protein>
<keyword evidence="4" id="KW-1185">Reference proteome</keyword>
<dbReference type="HOGENOM" id="CLU_2246601_0_0_9"/>
<dbReference type="KEGG" id="lrm:LRC_17970"/>
<evidence type="ECO:0000259" key="2">
    <source>
        <dbReference type="Pfam" id="PF25509"/>
    </source>
</evidence>
<proteinExistence type="predicted"/>
<feature type="domain" description="DUF7916" evidence="2">
    <location>
        <begin position="6"/>
        <end position="44"/>
    </location>
</feature>
<evidence type="ECO:0000313" key="3">
    <source>
        <dbReference type="EMBL" id="AEN79028.1"/>
    </source>
</evidence>
<reference evidence="3 4" key="1">
    <citation type="journal article" date="2011" name="Microb. Cell Fact.">
        <title>Genome sequences and comparative genomics of two Lactobacillus ruminis strains from the bovine and human intestinal tracts.</title>
        <authorList>
            <person name="Forde B.M."/>
            <person name="Neville B.A."/>
            <person name="O'Donnell M.M."/>
            <person name="Riboulet-Bisson E."/>
            <person name="Claesson M.J."/>
            <person name="Coghlan A."/>
            <person name="Ross R.P."/>
            <person name="O'Toole P.W."/>
        </authorList>
    </citation>
    <scope>NUCLEOTIDE SEQUENCE [LARGE SCALE GENOMIC DNA]</scope>
    <source>
        <strain evidence="4">ATCC 27782 / RF3</strain>
    </source>
</reference>
<dbReference type="Proteomes" id="UP000001279">
    <property type="component" value="Chromosome"/>
</dbReference>
<gene>
    <name evidence="3" type="ordered locus">LRC_17970</name>
</gene>